<dbReference type="Pfam" id="PF08492">
    <property type="entry name" value="SRP72"/>
    <property type="match status" value="1"/>
</dbReference>
<dbReference type="OMA" id="NDMKVLA"/>
<comment type="subcellular location">
    <subcellularLocation>
        <location evidence="2 9">Cytoplasm</location>
    </subcellularLocation>
    <subcellularLocation>
        <location evidence="1">Endoplasmic reticulum</location>
    </subcellularLocation>
</comment>
<dbReference type="PANTHER" id="PTHR14094:SF9">
    <property type="entry name" value="SIGNAL RECOGNITION PARTICLE SUBUNIT SRP72"/>
    <property type="match status" value="1"/>
</dbReference>
<dbReference type="GO" id="GO:0043022">
    <property type="term" value="F:ribosome binding"/>
    <property type="evidence" value="ECO:0007669"/>
    <property type="project" value="TreeGrafter"/>
</dbReference>
<dbReference type="InterPro" id="IPR031545">
    <property type="entry name" value="SRP72_TPR-like"/>
</dbReference>
<keyword evidence="6" id="KW-0256">Endoplasmic reticulum</keyword>
<dbReference type="InterPro" id="IPR013699">
    <property type="entry name" value="Signal_recog_part_SRP72_RNA-bd"/>
</dbReference>
<dbReference type="GeneID" id="36529837"/>
<evidence type="ECO:0000256" key="3">
    <source>
        <dbReference type="ARBA" id="ARBA00007676"/>
    </source>
</evidence>
<dbReference type="PIRSF" id="PIRSF038922">
    <property type="entry name" value="SRP72"/>
    <property type="match status" value="1"/>
</dbReference>
<accession>A0A2I1C566</accession>
<evidence type="ECO:0000256" key="10">
    <source>
        <dbReference type="SAM" id="MobiDB-lite"/>
    </source>
</evidence>
<dbReference type="RefSeq" id="XP_024681351.1">
    <property type="nucleotide sequence ID" value="XM_024822511.1"/>
</dbReference>
<dbReference type="InterPro" id="IPR011990">
    <property type="entry name" value="TPR-like_helical_dom_sf"/>
</dbReference>
<protein>
    <recommendedName>
        <fullName evidence="4 9">Signal recognition particle subunit SRP72</fullName>
    </recommendedName>
</protein>
<dbReference type="SUPFAM" id="SSF48452">
    <property type="entry name" value="TPR-like"/>
    <property type="match status" value="1"/>
</dbReference>
<evidence type="ECO:0000259" key="11">
    <source>
        <dbReference type="Pfam" id="PF08492"/>
    </source>
</evidence>
<evidence type="ECO:0000256" key="8">
    <source>
        <dbReference type="ARBA" id="ARBA00023274"/>
    </source>
</evidence>
<comment type="caution">
    <text evidence="12">The sequence shown here is derived from an EMBL/GenBank/DDBJ whole genome shotgun (WGS) entry which is preliminary data.</text>
</comment>
<feature type="domain" description="Signal recognition particle SRP72 subunit RNA-binding" evidence="11">
    <location>
        <begin position="549"/>
        <end position="599"/>
    </location>
</feature>
<dbReference type="VEuPathDB" id="FungiDB:P174DRAFT_373569"/>
<reference evidence="13" key="1">
    <citation type="journal article" date="2018" name="Proc. Natl. Acad. Sci. U.S.A.">
        <title>Linking secondary metabolites to gene clusters through genome sequencing of six diverse Aspergillus species.</title>
        <authorList>
            <person name="Kaerboelling I."/>
            <person name="Vesth T.C."/>
            <person name="Frisvad J.C."/>
            <person name="Nybo J.L."/>
            <person name="Theobald S."/>
            <person name="Kuo A."/>
            <person name="Bowyer P."/>
            <person name="Matsuda Y."/>
            <person name="Mondo S."/>
            <person name="Lyhne E.K."/>
            <person name="Kogle M.E."/>
            <person name="Clum A."/>
            <person name="Lipzen A."/>
            <person name="Salamov A."/>
            <person name="Ngan C.Y."/>
            <person name="Daum C."/>
            <person name="Chiniquy J."/>
            <person name="Barry K."/>
            <person name="LaButti K."/>
            <person name="Haridas S."/>
            <person name="Simmons B.A."/>
            <person name="Magnuson J.K."/>
            <person name="Mortensen U.H."/>
            <person name="Larsen T.O."/>
            <person name="Grigoriev I.V."/>
            <person name="Baker S.E."/>
            <person name="Andersen M.R."/>
        </authorList>
    </citation>
    <scope>NUCLEOTIDE SEQUENCE [LARGE SCALE GENOMIC DNA]</scope>
    <source>
        <strain evidence="13">IBT 16806</strain>
    </source>
</reference>
<name>A0A2I1C566_ASPN1</name>
<dbReference type="InterPro" id="IPR026270">
    <property type="entry name" value="SRP72"/>
</dbReference>
<evidence type="ECO:0000256" key="9">
    <source>
        <dbReference type="PIRNR" id="PIRNR038922"/>
    </source>
</evidence>
<dbReference type="AlphaFoldDB" id="A0A2I1C566"/>
<evidence type="ECO:0000256" key="5">
    <source>
        <dbReference type="ARBA" id="ARBA00022490"/>
    </source>
</evidence>
<keyword evidence="5 9" id="KW-0963">Cytoplasm</keyword>
<feature type="compositionally biased region" description="Basic and acidic residues" evidence="10">
    <location>
        <begin position="573"/>
        <end position="596"/>
    </location>
</feature>
<dbReference type="GO" id="GO:0008312">
    <property type="term" value="F:7S RNA binding"/>
    <property type="evidence" value="ECO:0007669"/>
    <property type="project" value="InterPro"/>
</dbReference>
<sequence>MATQSLSSLLQRASIDDHEEMLSSANAALAKSKSDINAQHVKVVALLKLDRYEDCLRVFEESGDALKKKAALEYAYTLYKHGQPDEAINVVSRLARGRGGNHLEAQASYRAEKFRRTAELYEELAKDKASMGNEENDLLINSWAADAQLQWKGYPESVRHARPTREDLEAFETVYNAACLSIAKGDFAQGEMLLKRAKELCRTSEDLTPEDRAAELLPISVQQLYVLLRQGKSEEAESVLKEISVDDIPELSTKKIAQHNITLVQNTAANPYALYKALHQTPDSTDNDKLFDYQNNVMMGNSHAADLLVQKYDGIIRSASKELSKAAYPSLDARTNLLSVYSAAAHAQGQTGPKALKAILPVLERQPKDIGLVLTVVQLYVNAGNTTSAINTLEKLLQNLDESIAEQDKDIRFSPGLLTVLVSLYKLEGRKGQIRSELAKAANHWRNRAEAPVPLLRAAAASLLHSSDHADLTLSGELFKDLYQNNNGDQFAVAGYVASQATLDYSRVESQLGSLPAVDDLIADVDIAALEQAGISPSSATAAAAAAAIAGARKRTAAESQTRATKRVRKSRLPKDYDPNKAPDPERWLPLRDRSTYRPKGRKGKQRAAERMQGGVVSEKAEETPATTQPKPQGGGASSKKKKKGKR</sequence>
<evidence type="ECO:0000256" key="6">
    <source>
        <dbReference type="ARBA" id="ARBA00022824"/>
    </source>
</evidence>
<evidence type="ECO:0000256" key="7">
    <source>
        <dbReference type="ARBA" id="ARBA00023135"/>
    </source>
</evidence>
<dbReference type="GO" id="GO:0005786">
    <property type="term" value="C:signal recognition particle, endoplasmic reticulum targeting"/>
    <property type="evidence" value="ECO:0007669"/>
    <property type="project" value="UniProtKB-UniRule"/>
</dbReference>
<evidence type="ECO:0000256" key="1">
    <source>
        <dbReference type="ARBA" id="ARBA00004240"/>
    </source>
</evidence>
<dbReference type="STRING" id="1392255.A0A2I1C566"/>
<keyword evidence="13" id="KW-1185">Reference proteome</keyword>
<evidence type="ECO:0000313" key="12">
    <source>
        <dbReference type="EMBL" id="PKX92756.1"/>
    </source>
</evidence>
<dbReference type="EMBL" id="MSZS01000005">
    <property type="protein sequence ID" value="PKX92756.1"/>
    <property type="molecule type" value="Genomic_DNA"/>
</dbReference>
<dbReference type="Pfam" id="PF17004">
    <property type="entry name" value="SRP_TPR_like"/>
    <property type="match status" value="1"/>
</dbReference>
<dbReference type="GO" id="GO:0006614">
    <property type="term" value="P:SRP-dependent cotranslational protein targeting to membrane"/>
    <property type="evidence" value="ECO:0007669"/>
    <property type="project" value="UniProtKB-UniRule"/>
</dbReference>
<dbReference type="Gene3D" id="1.25.40.10">
    <property type="entry name" value="Tetratricopeptide repeat domain"/>
    <property type="match status" value="2"/>
</dbReference>
<keyword evidence="8 9" id="KW-0687">Ribonucleoprotein</keyword>
<evidence type="ECO:0000313" key="13">
    <source>
        <dbReference type="Proteomes" id="UP000234474"/>
    </source>
</evidence>
<evidence type="ECO:0000256" key="2">
    <source>
        <dbReference type="ARBA" id="ARBA00004496"/>
    </source>
</evidence>
<comment type="function">
    <text evidence="9">Component of the signal recognition particle (SRP) complex, a ribonucleoprotein complex that mediates the cotranslational targeting of secretory and membrane proteins to the endoplasmic reticulum (ER).</text>
</comment>
<feature type="compositionally biased region" description="Basic residues" evidence="10">
    <location>
        <begin position="597"/>
        <end position="606"/>
    </location>
</feature>
<dbReference type="OrthoDB" id="5421607at2759"/>
<dbReference type="GO" id="GO:0005783">
    <property type="term" value="C:endoplasmic reticulum"/>
    <property type="evidence" value="ECO:0007669"/>
    <property type="project" value="UniProtKB-SubCell"/>
</dbReference>
<gene>
    <name evidence="12" type="ORF">P174DRAFT_373569</name>
</gene>
<keyword evidence="7 9" id="KW-0733">Signal recognition particle</keyword>
<dbReference type="Proteomes" id="UP000234474">
    <property type="component" value="Unassembled WGS sequence"/>
</dbReference>
<organism evidence="12 13">
    <name type="scientific">Aspergillus novofumigatus (strain IBT 16806)</name>
    <dbReference type="NCBI Taxonomy" id="1392255"/>
    <lineage>
        <taxon>Eukaryota</taxon>
        <taxon>Fungi</taxon>
        <taxon>Dikarya</taxon>
        <taxon>Ascomycota</taxon>
        <taxon>Pezizomycotina</taxon>
        <taxon>Eurotiomycetes</taxon>
        <taxon>Eurotiomycetidae</taxon>
        <taxon>Eurotiales</taxon>
        <taxon>Aspergillaceae</taxon>
        <taxon>Aspergillus</taxon>
        <taxon>Aspergillus subgen. Fumigati</taxon>
    </lineage>
</organism>
<feature type="region of interest" description="Disordered" evidence="10">
    <location>
        <begin position="553"/>
        <end position="647"/>
    </location>
</feature>
<dbReference type="PANTHER" id="PTHR14094">
    <property type="entry name" value="SIGNAL RECOGNITION PARTICLE 72"/>
    <property type="match status" value="1"/>
</dbReference>
<proteinExistence type="inferred from homology"/>
<dbReference type="FunFam" id="1.25.40.10:FF:000512">
    <property type="entry name" value="Signal recognition particle subunit SRP72"/>
    <property type="match status" value="1"/>
</dbReference>
<evidence type="ECO:0000256" key="4">
    <source>
        <dbReference type="ARBA" id="ARBA00018350"/>
    </source>
</evidence>
<comment type="similarity">
    <text evidence="3 9">Belongs to the SRP72 family.</text>
</comment>